<dbReference type="Proteomes" id="UP000504609">
    <property type="component" value="Unplaced"/>
</dbReference>
<protein>
    <submittedName>
        <fullName evidence="4">Protein MKS1-like</fullName>
    </submittedName>
</protein>
<dbReference type="PANTHER" id="PTHR33143">
    <property type="entry name" value="F16F4.1 PROTEIN-RELATED"/>
    <property type="match status" value="1"/>
</dbReference>
<accession>A0A6J1EVV6</accession>
<dbReference type="InterPro" id="IPR039607">
    <property type="entry name" value="VQ_8/17/18/20/21/25"/>
</dbReference>
<evidence type="ECO:0000259" key="2">
    <source>
        <dbReference type="Pfam" id="PF05678"/>
    </source>
</evidence>
<evidence type="ECO:0000313" key="4">
    <source>
        <dbReference type="RefSeq" id="XP_022932014.1"/>
    </source>
</evidence>
<reference evidence="4" key="1">
    <citation type="submission" date="2025-08" db="UniProtKB">
        <authorList>
            <consortium name="RefSeq"/>
        </authorList>
    </citation>
    <scope>IDENTIFICATION</scope>
    <source>
        <tissue evidence="4">Young leaves</tissue>
    </source>
</reference>
<dbReference type="AlphaFoldDB" id="A0A6J1EVV6"/>
<dbReference type="InterPro" id="IPR008889">
    <property type="entry name" value="VQ"/>
</dbReference>
<dbReference type="RefSeq" id="XP_022932014.1">
    <property type="nucleotide sequence ID" value="XM_023076246.1"/>
</dbReference>
<feature type="compositionally biased region" description="Pro residues" evidence="1">
    <location>
        <begin position="41"/>
        <end position="56"/>
    </location>
</feature>
<evidence type="ECO:0000313" key="3">
    <source>
        <dbReference type="Proteomes" id="UP000504609"/>
    </source>
</evidence>
<dbReference type="KEGG" id="cmos:111438343"/>
<dbReference type="Pfam" id="PF05678">
    <property type="entry name" value="VQ"/>
    <property type="match status" value="1"/>
</dbReference>
<name>A0A6J1EVV6_CUCMO</name>
<gene>
    <name evidence="4" type="primary">LOC111438343</name>
</gene>
<proteinExistence type="predicted"/>
<sequence length="217" mass="23457">MNPPGYPAGGSPRKKEIQLQGPRPPQLRVSQDSRKIKKPPPHPQPIPPAERPPLPPGAGATQWPQPLIIYDISPKVIHVPENNFMSVVQRLTGLSSSGASAPDGDLSPAARLAAIEKASPRPEREREREIDVSEMMDLGEISVELWQTPGILSPAPASLAPIPTGFFSPATELPNFPYSLIQELSPHWPSPSALFSAPLVSPISSPNLFNHLFDFSS</sequence>
<dbReference type="GeneID" id="111438343"/>
<evidence type="ECO:0000256" key="1">
    <source>
        <dbReference type="SAM" id="MobiDB-lite"/>
    </source>
</evidence>
<keyword evidence="3" id="KW-1185">Reference proteome</keyword>
<feature type="domain" description="VQ" evidence="2">
    <location>
        <begin position="72"/>
        <end position="96"/>
    </location>
</feature>
<feature type="region of interest" description="Disordered" evidence="1">
    <location>
        <begin position="1"/>
        <end position="62"/>
    </location>
</feature>
<dbReference type="GO" id="GO:0005634">
    <property type="term" value="C:nucleus"/>
    <property type="evidence" value="ECO:0007669"/>
    <property type="project" value="TreeGrafter"/>
</dbReference>
<dbReference type="PANTHER" id="PTHR33143:SF6">
    <property type="entry name" value="OS08G0102900 PROTEIN"/>
    <property type="match status" value="1"/>
</dbReference>
<organism evidence="3 4">
    <name type="scientific">Cucurbita moschata</name>
    <name type="common">Winter crookneck squash</name>
    <name type="synonym">Cucurbita pepo var. moschata</name>
    <dbReference type="NCBI Taxonomy" id="3662"/>
    <lineage>
        <taxon>Eukaryota</taxon>
        <taxon>Viridiplantae</taxon>
        <taxon>Streptophyta</taxon>
        <taxon>Embryophyta</taxon>
        <taxon>Tracheophyta</taxon>
        <taxon>Spermatophyta</taxon>
        <taxon>Magnoliopsida</taxon>
        <taxon>eudicotyledons</taxon>
        <taxon>Gunneridae</taxon>
        <taxon>Pentapetalae</taxon>
        <taxon>rosids</taxon>
        <taxon>fabids</taxon>
        <taxon>Cucurbitales</taxon>
        <taxon>Cucurbitaceae</taxon>
        <taxon>Cucurbiteae</taxon>
        <taxon>Cucurbita</taxon>
    </lineage>
</organism>